<protein>
    <submittedName>
        <fullName evidence="1">Uncharacterized protein</fullName>
    </submittedName>
</protein>
<dbReference type="EMBL" id="FXYH01000014">
    <property type="protein sequence ID" value="SMX46726.1"/>
    <property type="molecule type" value="Genomic_DNA"/>
</dbReference>
<proteinExistence type="predicted"/>
<organism evidence="1 2">
    <name type="scientific">Pelagimonas varians</name>
    <dbReference type="NCBI Taxonomy" id="696760"/>
    <lineage>
        <taxon>Bacteria</taxon>
        <taxon>Pseudomonadati</taxon>
        <taxon>Pseudomonadota</taxon>
        <taxon>Alphaproteobacteria</taxon>
        <taxon>Rhodobacterales</taxon>
        <taxon>Roseobacteraceae</taxon>
        <taxon>Pelagimonas</taxon>
    </lineage>
</organism>
<sequence>MPRVKSETLIFAVHAIDFNYPMNGAVTKHVLRFIEL</sequence>
<reference evidence="1 2" key="1">
    <citation type="submission" date="2017-05" db="EMBL/GenBank/DDBJ databases">
        <authorList>
            <person name="Song R."/>
            <person name="Chenine A.L."/>
            <person name="Ruprecht R.M."/>
        </authorList>
    </citation>
    <scope>NUCLEOTIDE SEQUENCE [LARGE SCALE GENOMIC DNA]</scope>
    <source>
        <strain evidence="1 2">CECT 8663</strain>
    </source>
</reference>
<evidence type="ECO:0000313" key="1">
    <source>
        <dbReference type="EMBL" id="SMX46726.1"/>
    </source>
</evidence>
<dbReference type="Proteomes" id="UP000220836">
    <property type="component" value="Unassembled WGS sequence"/>
</dbReference>
<keyword evidence="2" id="KW-1185">Reference proteome</keyword>
<evidence type="ECO:0000313" key="2">
    <source>
        <dbReference type="Proteomes" id="UP000220836"/>
    </source>
</evidence>
<dbReference type="AlphaFoldDB" id="A0A238KXD5"/>
<accession>A0A238KXD5</accession>
<name>A0A238KXD5_9RHOB</name>
<gene>
    <name evidence="1" type="ORF">PEV8663_03366</name>
</gene>